<reference evidence="4" key="1">
    <citation type="submission" date="2023-01" db="EMBL/GenBank/DDBJ databases">
        <title>Key to firefly adult light organ development and bioluminescence: homeobox transcription factors regulate luciferase expression and transportation to peroxisome.</title>
        <authorList>
            <person name="Fu X."/>
        </authorList>
    </citation>
    <scope>NUCLEOTIDE SEQUENCE [LARGE SCALE GENOMIC DNA]</scope>
</reference>
<organism evidence="3 4">
    <name type="scientific">Aquatica leii</name>
    <dbReference type="NCBI Taxonomy" id="1421715"/>
    <lineage>
        <taxon>Eukaryota</taxon>
        <taxon>Metazoa</taxon>
        <taxon>Ecdysozoa</taxon>
        <taxon>Arthropoda</taxon>
        <taxon>Hexapoda</taxon>
        <taxon>Insecta</taxon>
        <taxon>Pterygota</taxon>
        <taxon>Neoptera</taxon>
        <taxon>Endopterygota</taxon>
        <taxon>Coleoptera</taxon>
        <taxon>Polyphaga</taxon>
        <taxon>Elateriformia</taxon>
        <taxon>Elateroidea</taxon>
        <taxon>Lampyridae</taxon>
        <taxon>Luciolinae</taxon>
        <taxon>Aquatica</taxon>
    </lineage>
</organism>
<evidence type="ECO:0000259" key="2">
    <source>
        <dbReference type="Pfam" id="PF05225"/>
    </source>
</evidence>
<comment type="subcellular location">
    <subcellularLocation>
        <location evidence="1">Nucleus</location>
    </subcellularLocation>
</comment>
<dbReference type="AlphaFoldDB" id="A0AAN7SDI3"/>
<gene>
    <name evidence="3" type="ORF">RN001_012914</name>
</gene>
<dbReference type="InterPro" id="IPR009057">
    <property type="entry name" value="Homeodomain-like_sf"/>
</dbReference>
<dbReference type="EMBL" id="JARPUR010000006">
    <property type="protein sequence ID" value="KAK4873554.1"/>
    <property type="molecule type" value="Genomic_DNA"/>
</dbReference>
<sequence length="82" mass="9214">MKRAIEQILSDAMGYKKAAQTYMVSQSTLEDKMKKMKKNGLSLEDAFSKVNCDVFNQCAFKSVVFLVPLQEIVNIETGQICS</sequence>
<dbReference type="InterPro" id="IPR007889">
    <property type="entry name" value="HTH_Psq"/>
</dbReference>
<dbReference type="GO" id="GO:0003677">
    <property type="term" value="F:DNA binding"/>
    <property type="evidence" value="ECO:0007669"/>
    <property type="project" value="InterPro"/>
</dbReference>
<dbReference type="Proteomes" id="UP001353858">
    <property type="component" value="Unassembled WGS sequence"/>
</dbReference>
<protein>
    <recommendedName>
        <fullName evidence="2">HTH psq-type domain-containing protein</fullName>
    </recommendedName>
</protein>
<accession>A0AAN7SDI3</accession>
<dbReference type="Gene3D" id="1.10.10.60">
    <property type="entry name" value="Homeodomain-like"/>
    <property type="match status" value="1"/>
</dbReference>
<proteinExistence type="predicted"/>
<dbReference type="SUPFAM" id="SSF46689">
    <property type="entry name" value="Homeodomain-like"/>
    <property type="match status" value="1"/>
</dbReference>
<name>A0AAN7SDI3_9COLE</name>
<comment type="caution">
    <text evidence="3">The sequence shown here is derived from an EMBL/GenBank/DDBJ whole genome shotgun (WGS) entry which is preliminary data.</text>
</comment>
<evidence type="ECO:0000313" key="3">
    <source>
        <dbReference type="EMBL" id="KAK4873554.1"/>
    </source>
</evidence>
<keyword evidence="4" id="KW-1185">Reference proteome</keyword>
<feature type="domain" description="HTH psq-type" evidence="2">
    <location>
        <begin position="1"/>
        <end position="36"/>
    </location>
</feature>
<evidence type="ECO:0000256" key="1">
    <source>
        <dbReference type="ARBA" id="ARBA00004123"/>
    </source>
</evidence>
<dbReference type="GO" id="GO:0005634">
    <property type="term" value="C:nucleus"/>
    <property type="evidence" value="ECO:0007669"/>
    <property type="project" value="UniProtKB-SubCell"/>
</dbReference>
<evidence type="ECO:0000313" key="4">
    <source>
        <dbReference type="Proteomes" id="UP001353858"/>
    </source>
</evidence>
<dbReference type="Pfam" id="PF05225">
    <property type="entry name" value="HTH_psq"/>
    <property type="match status" value="1"/>
</dbReference>